<protein>
    <recommendedName>
        <fullName evidence="5">Enolase C-terminal domain-containing protein</fullName>
    </recommendedName>
</protein>
<comment type="cofactor">
    <cofactor evidence="1">
        <name>Mg(2+)</name>
        <dbReference type="ChEBI" id="CHEBI:18420"/>
    </cofactor>
</comment>
<dbReference type="RefSeq" id="WP_066998661.1">
    <property type="nucleotide sequence ID" value="NZ_BNDU01000006.1"/>
</dbReference>
<dbReference type="GO" id="GO:0016836">
    <property type="term" value="F:hydro-lyase activity"/>
    <property type="evidence" value="ECO:0007669"/>
    <property type="project" value="TreeGrafter"/>
</dbReference>
<dbReference type="GO" id="GO:0016052">
    <property type="term" value="P:carbohydrate catabolic process"/>
    <property type="evidence" value="ECO:0007669"/>
    <property type="project" value="TreeGrafter"/>
</dbReference>
<comment type="caution">
    <text evidence="6">The sequence shown here is derived from an EMBL/GenBank/DDBJ whole genome shotgun (WGS) entry which is preliminary data.</text>
</comment>
<dbReference type="PANTHER" id="PTHR13794">
    <property type="entry name" value="ENOLASE SUPERFAMILY, MANDELATE RACEMASE"/>
    <property type="match status" value="1"/>
</dbReference>
<dbReference type="Proteomes" id="UP000054241">
    <property type="component" value="Unassembled WGS sequence"/>
</dbReference>
<feature type="region of interest" description="Disordered" evidence="4">
    <location>
        <begin position="111"/>
        <end position="138"/>
    </location>
</feature>
<keyword evidence="7" id="KW-1185">Reference proteome</keyword>
<keyword evidence="3" id="KW-0460">Magnesium</keyword>
<dbReference type="GO" id="GO:0000287">
    <property type="term" value="F:magnesium ion binding"/>
    <property type="evidence" value="ECO:0007669"/>
    <property type="project" value="TreeGrafter"/>
</dbReference>
<evidence type="ECO:0000256" key="1">
    <source>
        <dbReference type="ARBA" id="ARBA00001946"/>
    </source>
</evidence>
<dbReference type="InterPro" id="IPR029065">
    <property type="entry name" value="Enolase_C-like"/>
</dbReference>
<dbReference type="Gene3D" id="3.20.20.120">
    <property type="entry name" value="Enolase-like C-terminal domain"/>
    <property type="match status" value="1"/>
</dbReference>
<evidence type="ECO:0000256" key="3">
    <source>
        <dbReference type="ARBA" id="ARBA00022842"/>
    </source>
</evidence>
<organism evidence="6 7">
    <name type="scientific">Streptomyces cellostaticus</name>
    <dbReference type="NCBI Taxonomy" id="67285"/>
    <lineage>
        <taxon>Bacteria</taxon>
        <taxon>Bacillati</taxon>
        <taxon>Actinomycetota</taxon>
        <taxon>Actinomycetes</taxon>
        <taxon>Kitasatosporales</taxon>
        <taxon>Streptomycetaceae</taxon>
        <taxon>Streptomyces</taxon>
    </lineage>
</organism>
<gene>
    <name evidence="6" type="ORF">AQI88_15845</name>
</gene>
<dbReference type="Pfam" id="PF13378">
    <property type="entry name" value="MR_MLE_C"/>
    <property type="match status" value="1"/>
</dbReference>
<accession>A0A101NM36</accession>
<name>A0A101NM36_9ACTN</name>
<dbReference type="STRING" id="67285.AQI88_15845"/>
<dbReference type="SUPFAM" id="SSF51604">
    <property type="entry name" value="Enolase C-terminal domain-like"/>
    <property type="match status" value="1"/>
</dbReference>
<sequence>MHARLDASIRGRITADVTAGEYGYTLPYFQHMLAAGAVDCLQADVTGCGGITVRPRVAALAQAHGLGISGHCAPHAHAAACVPNLRHLEWFHDHVRIERLLFDGALDPSGGAITPSSDGPPGPGLSLDTERGQPFRTR</sequence>
<evidence type="ECO:0000313" key="7">
    <source>
        <dbReference type="Proteomes" id="UP000054241"/>
    </source>
</evidence>
<keyword evidence="2" id="KW-0479">Metal-binding</keyword>
<evidence type="ECO:0000256" key="2">
    <source>
        <dbReference type="ARBA" id="ARBA00022723"/>
    </source>
</evidence>
<dbReference type="InterPro" id="IPR046945">
    <property type="entry name" value="RHMD-like"/>
</dbReference>
<evidence type="ECO:0000259" key="5">
    <source>
        <dbReference type="Pfam" id="PF13378"/>
    </source>
</evidence>
<feature type="compositionally biased region" description="Basic and acidic residues" evidence="4">
    <location>
        <begin position="128"/>
        <end position="138"/>
    </location>
</feature>
<feature type="domain" description="Enolase C-terminal" evidence="5">
    <location>
        <begin position="7"/>
        <end position="128"/>
    </location>
</feature>
<evidence type="ECO:0000256" key="4">
    <source>
        <dbReference type="SAM" id="MobiDB-lite"/>
    </source>
</evidence>
<dbReference type="PANTHER" id="PTHR13794:SF58">
    <property type="entry name" value="MITOCHONDRIAL ENOLASE SUPERFAMILY MEMBER 1"/>
    <property type="match status" value="1"/>
</dbReference>
<dbReference type="AlphaFoldDB" id="A0A101NM36"/>
<evidence type="ECO:0000313" key="6">
    <source>
        <dbReference type="EMBL" id="KUM95554.1"/>
    </source>
</evidence>
<proteinExistence type="predicted"/>
<reference evidence="6 7" key="1">
    <citation type="submission" date="2015-10" db="EMBL/GenBank/DDBJ databases">
        <title>Draft genome sequence of Streptomyces cellostaticus DSM 40189, type strain for the species Streptomyces cellostaticus.</title>
        <authorList>
            <person name="Ruckert C."/>
            <person name="Winkler A."/>
            <person name="Kalinowski J."/>
            <person name="Kampfer P."/>
            <person name="Glaeser S."/>
        </authorList>
    </citation>
    <scope>NUCLEOTIDE SEQUENCE [LARGE SCALE GENOMIC DNA]</scope>
    <source>
        <strain evidence="6 7">DSM 40189</strain>
    </source>
</reference>
<dbReference type="EMBL" id="LMWL01000029">
    <property type="protein sequence ID" value="KUM95554.1"/>
    <property type="molecule type" value="Genomic_DNA"/>
</dbReference>
<dbReference type="InterPro" id="IPR036849">
    <property type="entry name" value="Enolase-like_C_sf"/>
</dbReference>